<gene>
    <name evidence="2" type="ORF">AW06_004346</name>
</gene>
<feature type="region of interest" description="Disordered" evidence="1">
    <location>
        <begin position="49"/>
        <end position="70"/>
    </location>
</feature>
<evidence type="ECO:0000313" key="2">
    <source>
        <dbReference type="EMBL" id="KFB74722.1"/>
    </source>
</evidence>
<sequence>MNQIDPQALFRFSIQGPLISQRQLPQGELQKIRRELAAREYVIPGTDRRSLGEKTIEGGITATGPAASTD</sequence>
<name>A0A080M0D7_9PROT</name>
<proteinExistence type="predicted"/>
<evidence type="ECO:0000256" key="1">
    <source>
        <dbReference type="SAM" id="MobiDB-lite"/>
    </source>
</evidence>
<evidence type="ECO:0000313" key="3">
    <source>
        <dbReference type="Proteomes" id="UP000021315"/>
    </source>
</evidence>
<accession>A0A080M0D7</accession>
<keyword evidence="3" id="KW-1185">Reference proteome</keyword>
<dbReference type="EMBL" id="JDST02000139">
    <property type="protein sequence ID" value="KFB74722.1"/>
    <property type="molecule type" value="Genomic_DNA"/>
</dbReference>
<protein>
    <submittedName>
        <fullName evidence="2">Uncharacterized protein</fullName>
    </submittedName>
</protein>
<organism evidence="2 3">
    <name type="scientific">Candidatus Accumulibacter cognatus</name>
    <dbReference type="NCBI Taxonomy" id="2954383"/>
    <lineage>
        <taxon>Bacteria</taxon>
        <taxon>Pseudomonadati</taxon>
        <taxon>Pseudomonadota</taxon>
        <taxon>Betaproteobacteria</taxon>
        <taxon>Candidatus Accumulibacter</taxon>
    </lineage>
</organism>
<dbReference type="RefSeq" id="WP_337958810.1">
    <property type="nucleotide sequence ID" value="NZ_JDST02000139.1"/>
</dbReference>
<dbReference type="AlphaFoldDB" id="A0A080M0D7"/>
<comment type="caution">
    <text evidence="2">The sequence shown here is derived from an EMBL/GenBank/DDBJ whole genome shotgun (WGS) entry which is preliminary data.</text>
</comment>
<reference evidence="2" key="1">
    <citation type="submission" date="2014-02" db="EMBL/GenBank/DDBJ databases">
        <title>Expanding our view of genomic diversity in Candidatus Accumulibacter clades.</title>
        <authorList>
            <person name="Skennerton C.T."/>
            <person name="Barr J.J."/>
            <person name="Slater F.R."/>
            <person name="Bond P.L."/>
            <person name="Tyson G.W."/>
        </authorList>
    </citation>
    <scope>NUCLEOTIDE SEQUENCE [LARGE SCALE GENOMIC DNA]</scope>
</reference>
<dbReference type="Proteomes" id="UP000021315">
    <property type="component" value="Unassembled WGS sequence"/>
</dbReference>